<protein>
    <submittedName>
        <fullName evidence="2">Cupredoxin</fullName>
    </submittedName>
</protein>
<dbReference type="CDD" id="cd00920">
    <property type="entry name" value="Cupredoxin"/>
    <property type="match status" value="1"/>
</dbReference>
<organism evidence="2 3">
    <name type="scientific">Phyllosticta citriasiana</name>
    <dbReference type="NCBI Taxonomy" id="595635"/>
    <lineage>
        <taxon>Eukaryota</taxon>
        <taxon>Fungi</taxon>
        <taxon>Dikarya</taxon>
        <taxon>Ascomycota</taxon>
        <taxon>Pezizomycotina</taxon>
        <taxon>Dothideomycetes</taxon>
        <taxon>Dothideomycetes incertae sedis</taxon>
        <taxon>Botryosphaeriales</taxon>
        <taxon>Phyllostictaceae</taxon>
        <taxon>Phyllosticta</taxon>
    </lineage>
</organism>
<accession>A0ABR1KEV0</accession>
<keyword evidence="1" id="KW-0732">Signal</keyword>
<evidence type="ECO:0000313" key="3">
    <source>
        <dbReference type="Proteomes" id="UP001363622"/>
    </source>
</evidence>
<comment type="caution">
    <text evidence="2">The sequence shown here is derived from an EMBL/GenBank/DDBJ whole genome shotgun (WGS) entry which is preliminary data.</text>
</comment>
<dbReference type="PANTHER" id="PTHR34883:SF15">
    <property type="entry name" value="EXTRACELLULAR SERINE-RICH PROTEIN"/>
    <property type="match status" value="1"/>
</dbReference>
<dbReference type="PANTHER" id="PTHR34883">
    <property type="entry name" value="SERINE-RICH PROTEIN, PUTATIVE-RELATED-RELATED"/>
    <property type="match status" value="1"/>
</dbReference>
<dbReference type="SUPFAM" id="SSF49503">
    <property type="entry name" value="Cupredoxins"/>
    <property type="match status" value="1"/>
</dbReference>
<keyword evidence="3" id="KW-1185">Reference proteome</keyword>
<dbReference type="InterPro" id="IPR052953">
    <property type="entry name" value="Ser-rich/MCO-related"/>
</dbReference>
<feature type="signal peptide" evidence="1">
    <location>
        <begin position="1"/>
        <end position="18"/>
    </location>
</feature>
<reference evidence="2 3" key="1">
    <citation type="submission" date="2024-04" db="EMBL/GenBank/DDBJ databases">
        <title>Phyllosticta paracitricarpa is synonymous to the EU quarantine fungus P. citricarpa based on phylogenomic analyses.</title>
        <authorList>
            <consortium name="Lawrence Berkeley National Laboratory"/>
            <person name="Van Ingen-Buijs V.A."/>
            <person name="Van Westerhoven A.C."/>
            <person name="Haridas S."/>
            <person name="Skiadas P."/>
            <person name="Martin F."/>
            <person name="Groenewald J.Z."/>
            <person name="Crous P.W."/>
            <person name="Seidl M.F."/>
        </authorList>
    </citation>
    <scope>NUCLEOTIDE SEQUENCE [LARGE SCALE GENOMIC DNA]</scope>
    <source>
        <strain evidence="2 3">CBS 123371</strain>
    </source>
</reference>
<dbReference type="InterPro" id="IPR008972">
    <property type="entry name" value="Cupredoxin"/>
</dbReference>
<sequence>MHFTHILPTAALLALASARNQEIAVGKNGLTFEPNNIVASPGDTLTFKFYPRSHSVVQSNFQNPCQPIENGFNSNFIAVPDGVSDTVFVLQVNDTRPIWIYCSQAKHCQAGMVAVVNQAPGPNSLEAYAAAAKNVPAAGVPTVVQGGVLEAAAAAPTPGATPGVSNAAAAVETAAYGFAGVAALAAGLWGF</sequence>
<evidence type="ECO:0000313" key="2">
    <source>
        <dbReference type="EMBL" id="KAK7513593.1"/>
    </source>
</evidence>
<name>A0ABR1KEV0_9PEZI</name>
<dbReference type="EMBL" id="JBBPHU010000009">
    <property type="protein sequence ID" value="KAK7513593.1"/>
    <property type="molecule type" value="Genomic_DNA"/>
</dbReference>
<gene>
    <name evidence="2" type="ORF">IWZ03DRAFT_236484</name>
</gene>
<proteinExistence type="predicted"/>
<evidence type="ECO:0000256" key="1">
    <source>
        <dbReference type="SAM" id="SignalP"/>
    </source>
</evidence>
<dbReference type="Proteomes" id="UP001363622">
    <property type="component" value="Unassembled WGS sequence"/>
</dbReference>
<feature type="chain" id="PRO_5045244849" evidence="1">
    <location>
        <begin position="19"/>
        <end position="191"/>
    </location>
</feature>
<dbReference type="Gene3D" id="2.60.40.420">
    <property type="entry name" value="Cupredoxins - blue copper proteins"/>
    <property type="match status" value="1"/>
</dbReference>